<reference evidence="1" key="1">
    <citation type="submission" date="2021-12" db="EMBL/GenBank/DDBJ databases">
        <title>Enterovibrio ZSDZ35 sp. nov. and Enterovibrio ZSDZ42 sp. nov., isolated from coastal seawater in Qingdao.</title>
        <authorList>
            <person name="Zhang P."/>
        </authorList>
    </citation>
    <scope>NUCLEOTIDE SEQUENCE</scope>
    <source>
        <strain evidence="1">ZSDZ42</strain>
    </source>
</reference>
<gene>
    <name evidence="1" type="ORF">LRP50_11170</name>
</gene>
<dbReference type="Proteomes" id="UP001149400">
    <property type="component" value="Unassembled WGS sequence"/>
</dbReference>
<name>A0ABT5R1R7_9GAMM</name>
<dbReference type="RefSeq" id="WP_274164543.1">
    <property type="nucleotide sequence ID" value="NZ_JAJUBC010000011.1"/>
</dbReference>
<protein>
    <submittedName>
        <fullName evidence="1">Uncharacterized protein</fullName>
    </submittedName>
</protein>
<dbReference type="EMBL" id="JAJUBC010000011">
    <property type="protein sequence ID" value="MDD1793691.1"/>
    <property type="molecule type" value="Genomic_DNA"/>
</dbReference>
<proteinExistence type="predicted"/>
<comment type="caution">
    <text evidence="1">The sequence shown here is derived from an EMBL/GenBank/DDBJ whole genome shotgun (WGS) entry which is preliminary data.</text>
</comment>
<organism evidence="1 2">
    <name type="scientific">Enterovibrio gelatinilyticus</name>
    <dbReference type="NCBI Taxonomy" id="2899819"/>
    <lineage>
        <taxon>Bacteria</taxon>
        <taxon>Pseudomonadati</taxon>
        <taxon>Pseudomonadota</taxon>
        <taxon>Gammaproteobacteria</taxon>
        <taxon>Vibrionales</taxon>
        <taxon>Vibrionaceae</taxon>
        <taxon>Enterovibrio</taxon>
    </lineage>
</organism>
<evidence type="ECO:0000313" key="2">
    <source>
        <dbReference type="Proteomes" id="UP001149400"/>
    </source>
</evidence>
<keyword evidence="2" id="KW-1185">Reference proteome</keyword>
<accession>A0ABT5R1R7</accession>
<sequence>MLELKNAVLNYFEELNYRVVSEVGGVYHVKQNRIGLEVELDFSVLGKGILPRNTVLSHHKKLIFMGINDVETVGFESLERFASTLDQHCSLTVLEDEFFDQTMKEIWMFLSQDPRERDVFNDSRFYKP</sequence>
<evidence type="ECO:0000313" key="1">
    <source>
        <dbReference type="EMBL" id="MDD1793691.1"/>
    </source>
</evidence>